<proteinExistence type="predicted"/>
<dbReference type="Proteomes" id="UP001595848">
    <property type="component" value="Unassembled WGS sequence"/>
</dbReference>
<keyword evidence="2" id="KW-0238">DNA-binding</keyword>
<evidence type="ECO:0000256" key="1">
    <source>
        <dbReference type="ARBA" id="ARBA00023015"/>
    </source>
</evidence>
<feature type="domain" description="HTH lysR-type" evidence="4">
    <location>
        <begin position="8"/>
        <end position="65"/>
    </location>
</feature>
<dbReference type="InterPro" id="IPR005119">
    <property type="entry name" value="LysR_subst-bd"/>
</dbReference>
<dbReference type="EMBL" id="JBHSBV010000006">
    <property type="protein sequence ID" value="MFC4202783.1"/>
    <property type="molecule type" value="Genomic_DNA"/>
</dbReference>
<comment type="caution">
    <text evidence="5">The sequence shown here is derived from an EMBL/GenBank/DDBJ whole genome shotgun (WGS) entry which is preliminary data.</text>
</comment>
<name>A0ABV8P3T6_9BURK</name>
<dbReference type="PANTHER" id="PTHR30419:SF2">
    <property type="entry name" value="LYSR FAMILY TRANSCRIPTIONAL REGULATOR"/>
    <property type="match status" value="1"/>
</dbReference>
<reference evidence="6" key="1">
    <citation type="journal article" date="2019" name="Int. J. Syst. Evol. Microbiol.">
        <title>The Global Catalogue of Microorganisms (GCM) 10K type strain sequencing project: providing services to taxonomists for standard genome sequencing and annotation.</title>
        <authorList>
            <consortium name="The Broad Institute Genomics Platform"/>
            <consortium name="The Broad Institute Genome Sequencing Center for Infectious Disease"/>
            <person name="Wu L."/>
            <person name="Ma J."/>
        </authorList>
    </citation>
    <scope>NUCLEOTIDE SEQUENCE [LARGE SCALE GENOMIC DNA]</scope>
    <source>
        <strain evidence="6">LMG 24813</strain>
    </source>
</reference>
<keyword evidence="3" id="KW-0804">Transcription</keyword>
<evidence type="ECO:0000313" key="5">
    <source>
        <dbReference type="EMBL" id="MFC4202783.1"/>
    </source>
</evidence>
<dbReference type="InterPro" id="IPR000847">
    <property type="entry name" value="LysR_HTH_N"/>
</dbReference>
<dbReference type="Pfam" id="PF03466">
    <property type="entry name" value="LysR_substrate"/>
    <property type="match status" value="1"/>
</dbReference>
<dbReference type="PANTHER" id="PTHR30419">
    <property type="entry name" value="HTH-TYPE TRANSCRIPTIONAL REGULATOR YBHD"/>
    <property type="match status" value="1"/>
</dbReference>
<dbReference type="RefSeq" id="WP_217966265.1">
    <property type="nucleotide sequence ID" value="NZ_JAHTBN010000011.1"/>
</dbReference>
<evidence type="ECO:0000259" key="4">
    <source>
        <dbReference type="PROSITE" id="PS50931"/>
    </source>
</evidence>
<evidence type="ECO:0000313" key="6">
    <source>
        <dbReference type="Proteomes" id="UP001595848"/>
    </source>
</evidence>
<evidence type="ECO:0000256" key="3">
    <source>
        <dbReference type="ARBA" id="ARBA00023163"/>
    </source>
</evidence>
<dbReference type="PROSITE" id="PS50931">
    <property type="entry name" value="HTH_LYSR"/>
    <property type="match status" value="1"/>
</dbReference>
<dbReference type="InterPro" id="IPR050950">
    <property type="entry name" value="HTH-type_LysR_regulators"/>
</dbReference>
<gene>
    <name evidence="5" type="ORF">ACFOY1_17660</name>
</gene>
<keyword evidence="6" id="KW-1185">Reference proteome</keyword>
<organism evidence="5 6">
    <name type="scientific">Candidimonas humi</name>
    <dbReference type="NCBI Taxonomy" id="683355"/>
    <lineage>
        <taxon>Bacteria</taxon>
        <taxon>Pseudomonadati</taxon>
        <taxon>Pseudomonadota</taxon>
        <taxon>Betaproteobacteria</taxon>
        <taxon>Burkholderiales</taxon>
        <taxon>Alcaligenaceae</taxon>
        <taxon>Candidimonas</taxon>
    </lineage>
</organism>
<keyword evidence="1" id="KW-0805">Transcription regulation</keyword>
<sequence length="300" mass="33877">MRNLIRRIDLTTLRLFVAVCQEKNIARAAERECIAPSAVSRRIAEIEHSIGLPVIHRESRGISVTPVGETVLRHAQDIIASIERLTAELTQFETGAKGRVQIVGNLSSIVQFLPEDLAAFQRVFPDVDIQLEEQTSHNVLRYVEEQDFDLGICNMIPGVERHEHLPYRTDHLFLMVPRQHRLAQMPAVRMEDFLGESFVGLGDEAALTRLLSQQAEARGATLHVKIRVGSLDALCRMVHVRLGIAVVPQHIGELYINTLNVRLVPIQEDWAVRRLVVIFRQRERLSAAAASLLNFLTSRE</sequence>
<evidence type="ECO:0000256" key="2">
    <source>
        <dbReference type="ARBA" id="ARBA00023125"/>
    </source>
</evidence>
<accession>A0ABV8P3T6</accession>
<protein>
    <submittedName>
        <fullName evidence="5">LysR family transcriptional regulator</fullName>
    </submittedName>
</protein>
<dbReference type="Pfam" id="PF00126">
    <property type="entry name" value="HTH_1"/>
    <property type="match status" value="1"/>
</dbReference>